<dbReference type="InterPro" id="IPR027417">
    <property type="entry name" value="P-loop_NTPase"/>
</dbReference>
<reference evidence="2" key="1">
    <citation type="submission" date="2020-03" db="EMBL/GenBank/DDBJ databases">
        <title>The deep terrestrial virosphere.</title>
        <authorList>
            <person name="Holmfeldt K."/>
            <person name="Nilsson E."/>
            <person name="Simone D."/>
            <person name="Lopez-Fernandez M."/>
            <person name="Wu X."/>
            <person name="de Brujin I."/>
            <person name="Lundin D."/>
            <person name="Andersson A."/>
            <person name="Bertilsson S."/>
            <person name="Dopson M."/>
        </authorList>
    </citation>
    <scope>NUCLEOTIDE SEQUENCE</scope>
    <source>
        <strain evidence="1">MM415A00551</strain>
        <strain evidence="2">MM415B02373</strain>
    </source>
</reference>
<dbReference type="AlphaFoldDB" id="A0A6M3LB00"/>
<dbReference type="Gene3D" id="3.40.50.300">
    <property type="entry name" value="P-loop containing nucleotide triphosphate hydrolases"/>
    <property type="match status" value="1"/>
</dbReference>
<dbReference type="EMBL" id="MT142914">
    <property type="protein sequence ID" value="QJA90461.1"/>
    <property type="molecule type" value="Genomic_DNA"/>
</dbReference>
<evidence type="ECO:0000313" key="1">
    <source>
        <dbReference type="EMBL" id="QJA81361.1"/>
    </source>
</evidence>
<evidence type="ECO:0000313" key="2">
    <source>
        <dbReference type="EMBL" id="QJA90461.1"/>
    </source>
</evidence>
<sequence length="317" mass="36373">MRGPYWDIAVFDEYAQIRPKVWPEIIRPALTDRKGWAIFIGTPQGKNHFHALWQDAQERPEWLARMYKASATKLLDTDELAQARSEMTPEQYEQEFECSFEAALLGAYYGPLIQDAADQGKISRVPHDPILPVHTAWDLGVDDATSIWFFQLGPGGEIRIIDYHEENGFGIDHYVKIIKEKPYLFETHLAPHDVKSRSMATGKSCYEVAESLGLKFSVVPKTEIVNGIQAVRSILPRCWFDEQKCDRGIQALKSYRKEFSERLSTYKANPLHDWSSHGADAFRYLATGMEFIESMRPKLKLKNPPALRARGEHGWML</sequence>
<name>A0A6M3LB00_9ZZZZ</name>
<gene>
    <name evidence="1" type="ORF">MM415A00551_0022</name>
    <name evidence="2" type="ORF">MM415B02373_0002</name>
</gene>
<dbReference type="Gene3D" id="3.30.420.280">
    <property type="match status" value="1"/>
</dbReference>
<dbReference type="EMBL" id="MT142456">
    <property type="protein sequence ID" value="QJA81361.1"/>
    <property type="molecule type" value="Genomic_DNA"/>
</dbReference>
<protein>
    <submittedName>
        <fullName evidence="2">Putative terminase</fullName>
    </submittedName>
</protein>
<accession>A0A6M3LB00</accession>
<organism evidence="2">
    <name type="scientific">viral metagenome</name>
    <dbReference type="NCBI Taxonomy" id="1070528"/>
    <lineage>
        <taxon>unclassified sequences</taxon>
        <taxon>metagenomes</taxon>
        <taxon>organismal metagenomes</taxon>
    </lineage>
</organism>
<proteinExistence type="predicted"/>